<keyword evidence="1" id="KW-0732">Signal</keyword>
<dbReference type="InterPro" id="IPR031459">
    <property type="entry name" value="Coa2"/>
</dbReference>
<accession>A0A9W7DK96</accession>
<comment type="caution">
    <text evidence="2">The sequence shown here is derived from an EMBL/GenBank/DDBJ whole genome shotgun (WGS) entry which is preliminary data.</text>
</comment>
<feature type="chain" id="PRO_5040751458" evidence="1">
    <location>
        <begin position="32"/>
        <end position="68"/>
    </location>
</feature>
<dbReference type="AlphaFoldDB" id="A0A9W7DK96"/>
<evidence type="ECO:0000313" key="3">
    <source>
        <dbReference type="Proteomes" id="UP001165063"/>
    </source>
</evidence>
<evidence type="ECO:0000313" key="2">
    <source>
        <dbReference type="EMBL" id="GMG33765.1"/>
    </source>
</evidence>
<feature type="signal peptide" evidence="1">
    <location>
        <begin position="1"/>
        <end position="31"/>
    </location>
</feature>
<gene>
    <name evidence="2" type="ORF">Amon01_000432200</name>
</gene>
<sequence length="68" mass="7662">MYIRAANRVRISRSIFSTTFFIAFSLVSVNSLVPCPVDSSMANESQIPREVREEVAADKLNQQKADQQ</sequence>
<reference evidence="2" key="1">
    <citation type="submission" date="2023-04" db="EMBL/GenBank/DDBJ databases">
        <title>Ambrosiozyma monospora NBRC 1965.</title>
        <authorList>
            <person name="Ichikawa N."/>
            <person name="Sato H."/>
            <person name="Tonouchi N."/>
        </authorList>
    </citation>
    <scope>NUCLEOTIDE SEQUENCE</scope>
    <source>
        <strain evidence="2">NBRC 1965</strain>
    </source>
</reference>
<name>A0A9W7DK96_AMBMO</name>
<organism evidence="2 3">
    <name type="scientific">Ambrosiozyma monospora</name>
    <name type="common">Yeast</name>
    <name type="synonym">Endomycopsis monosporus</name>
    <dbReference type="NCBI Taxonomy" id="43982"/>
    <lineage>
        <taxon>Eukaryota</taxon>
        <taxon>Fungi</taxon>
        <taxon>Dikarya</taxon>
        <taxon>Ascomycota</taxon>
        <taxon>Saccharomycotina</taxon>
        <taxon>Pichiomycetes</taxon>
        <taxon>Pichiales</taxon>
        <taxon>Pichiaceae</taxon>
        <taxon>Ambrosiozyma</taxon>
    </lineage>
</organism>
<proteinExistence type="predicted"/>
<evidence type="ECO:0000256" key="1">
    <source>
        <dbReference type="SAM" id="SignalP"/>
    </source>
</evidence>
<dbReference type="EMBL" id="BSXU01002052">
    <property type="protein sequence ID" value="GMG33765.1"/>
    <property type="molecule type" value="Genomic_DNA"/>
</dbReference>
<keyword evidence="3" id="KW-1185">Reference proteome</keyword>
<dbReference type="OrthoDB" id="5410040at2759"/>
<dbReference type="Proteomes" id="UP001165063">
    <property type="component" value="Unassembled WGS sequence"/>
</dbReference>
<dbReference type="GO" id="GO:0005739">
    <property type="term" value="C:mitochondrion"/>
    <property type="evidence" value="ECO:0007669"/>
    <property type="project" value="GOC"/>
</dbReference>
<dbReference type="GO" id="GO:0033617">
    <property type="term" value="P:mitochondrial respiratory chain complex IV assembly"/>
    <property type="evidence" value="ECO:0007669"/>
    <property type="project" value="InterPro"/>
</dbReference>
<protein>
    <submittedName>
        <fullName evidence="2">Unnamed protein product</fullName>
    </submittedName>
</protein>
<dbReference type="Pfam" id="PF17051">
    <property type="entry name" value="COA2"/>
    <property type="match status" value="1"/>
</dbReference>